<evidence type="ECO:0000259" key="1">
    <source>
        <dbReference type="Pfam" id="PF13456"/>
    </source>
</evidence>
<feature type="domain" description="RNase H type-1" evidence="1">
    <location>
        <begin position="2"/>
        <end position="87"/>
    </location>
</feature>
<protein>
    <recommendedName>
        <fullName evidence="1">RNase H type-1 domain-containing protein</fullName>
    </recommendedName>
</protein>
<dbReference type="CDD" id="cd06222">
    <property type="entry name" value="RNase_H_like"/>
    <property type="match status" value="1"/>
</dbReference>
<dbReference type="InterPro" id="IPR044730">
    <property type="entry name" value="RNase_H-like_dom_plant"/>
</dbReference>
<dbReference type="GO" id="GO:0004523">
    <property type="term" value="F:RNA-DNA hybrid ribonuclease activity"/>
    <property type="evidence" value="ECO:0007669"/>
    <property type="project" value="InterPro"/>
</dbReference>
<dbReference type="InterPro" id="IPR036397">
    <property type="entry name" value="RNaseH_sf"/>
</dbReference>
<name>A0A9R0RC84_TRITD</name>
<dbReference type="GO" id="GO:0003676">
    <property type="term" value="F:nucleic acid binding"/>
    <property type="evidence" value="ECO:0007669"/>
    <property type="project" value="InterPro"/>
</dbReference>
<evidence type="ECO:0000313" key="2">
    <source>
        <dbReference type="EMBL" id="VAH55716.1"/>
    </source>
</evidence>
<dbReference type="InterPro" id="IPR002156">
    <property type="entry name" value="RNaseH_domain"/>
</dbReference>
<reference evidence="2 3" key="1">
    <citation type="submission" date="2017-09" db="EMBL/GenBank/DDBJ databases">
        <authorList>
            <consortium name="International Durum Wheat Genome Sequencing Consortium (IDWGSC)"/>
            <person name="Milanesi L."/>
        </authorList>
    </citation>
    <scope>NUCLEOTIDE SEQUENCE [LARGE SCALE GENOMIC DNA]</scope>
    <source>
        <strain evidence="3">cv. Svevo</strain>
    </source>
</reference>
<gene>
    <name evidence="2" type="ORF">TRITD_3Av1G003640</name>
</gene>
<dbReference type="PANTHER" id="PTHR47074:SF70">
    <property type="entry name" value="OS07G0513450 PROTEIN"/>
    <property type="match status" value="1"/>
</dbReference>
<evidence type="ECO:0000313" key="3">
    <source>
        <dbReference type="Proteomes" id="UP000324705"/>
    </source>
</evidence>
<dbReference type="OMA" id="DSALCWS"/>
<sequence length="120" mass="13148">MADAFQSEAVAMLYAINIASQMGCDRVMFETDSTQLRRAVSTEEYDLSALGAIFREIKFQLHVGFSDVCVVNCSRTCNRVAHRLAAFGATLNSGACITWLGQFPEFVQNLVAGDLPSNDM</sequence>
<organism evidence="2 3">
    <name type="scientific">Triticum turgidum subsp. durum</name>
    <name type="common">Durum wheat</name>
    <name type="synonym">Triticum durum</name>
    <dbReference type="NCBI Taxonomy" id="4567"/>
    <lineage>
        <taxon>Eukaryota</taxon>
        <taxon>Viridiplantae</taxon>
        <taxon>Streptophyta</taxon>
        <taxon>Embryophyta</taxon>
        <taxon>Tracheophyta</taxon>
        <taxon>Spermatophyta</taxon>
        <taxon>Magnoliopsida</taxon>
        <taxon>Liliopsida</taxon>
        <taxon>Poales</taxon>
        <taxon>Poaceae</taxon>
        <taxon>BOP clade</taxon>
        <taxon>Pooideae</taxon>
        <taxon>Triticodae</taxon>
        <taxon>Triticeae</taxon>
        <taxon>Triticinae</taxon>
        <taxon>Triticum</taxon>
    </lineage>
</organism>
<dbReference type="Gramene" id="TRITD3Av1G003640.1">
    <property type="protein sequence ID" value="TRITD3Av1G003640.1"/>
    <property type="gene ID" value="TRITD3Av1G003640"/>
</dbReference>
<dbReference type="Gene3D" id="3.30.420.10">
    <property type="entry name" value="Ribonuclease H-like superfamily/Ribonuclease H"/>
    <property type="match status" value="1"/>
</dbReference>
<dbReference type="Pfam" id="PF13456">
    <property type="entry name" value="RVT_3"/>
    <property type="match status" value="1"/>
</dbReference>
<dbReference type="PANTHER" id="PTHR47074">
    <property type="entry name" value="BNAC02G40300D PROTEIN"/>
    <property type="match status" value="1"/>
</dbReference>
<proteinExistence type="predicted"/>
<keyword evidence="3" id="KW-1185">Reference proteome</keyword>
<dbReference type="InterPro" id="IPR052929">
    <property type="entry name" value="RNase_H-like_EbsB-rel"/>
</dbReference>
<dbReference type="Proteomes" id="UP000324705">
    <property type="component" value="Chromosome 3A"/>
</dbReference>
<accession>A0A9R0RC84</accession>
<dbReference type="AlphaFoldDB" id="A0A9R0RC84"/>
<dbReference type="EMBL" id="LT934115">
    <property type="protein sequence ID" value="VAH55716.1"/>
    <property type="molecule type" value="Genomic_DNA"/>
</dbReference>